<dbReference type="Proteomes" id="UP000030689">
    <property type="component" value="Unassembled WGS sequence"/>
</dbReference>
<dbReference type="KEGG" id="eus:EUTSA_v10012180mg"/>
<dbReference type="CDD" id="cd22157">
    <property type="entry name" value="F-box_AtFBW1-like"/>
    <property type="match status" value="1"/>
</dbReference>
<dbReference type="AlphaFoldDB" id="V4KGR1"/>
<dbReference type="OMA" id="PENCSHW"/>
<dbReference type="InterPro" id="IPR013187">
    <property type="entry name" value="F-box-assoc_dom_typ3"/>
</dbReference>
<dbReference type="Pfam" id="PF00646">
    <property type="entry name" value="F-box"/>
    <property type="match status" value="1"/>
</dbReference>
<dbReference type="STRING" id="72664.V4KGR1"/>
<evidence type="ECO:0000259" key="1">
    <source>
        <dbReference type="PROSITE" id="PS50181"/>
    </source>
</evidence>
<dbReference type="SMART" id="SM00256">
    <property type="entry name" value="FBOX"/>
    <property type="match status" value="1"/>
</dbReference>
<dbReference type="EMBL" id="KI517809">
    <property type="protein sequence ID" value="ESQ30389.1"/>
    <property type="molecule type" value="Genomic_DNA"/>
</dbReference>
<name>V4KGR1_EUTSA</name>
<sequence length="390" mass="45499">MEKREETTEEIQRKRRRQILLSFPLDLTSEILSKLPAKYVLRFSCVSKLWSSITTDPYFNKSFQTQSSTRPSLLVCFRRGATLFVFSIPQHHQKEPHSSSRHVDIYHTAFPKNCCFSFTESVNGLICFRNRKLAKPVIWNPTMRKFSTLPKPEKTWKDITVFPGYDPIKGKHKLVCMPRKKTCDEIRVLTLGSAKESWRSIKTNHKHCPLTSRHGRCINGVLYYEASLPEHTDIPIVMSFDVKSEKFSMIQLPSNLDIIVGAKLIPYKGRLAYVRQINNSIKLWVLEDAEKHEWSFKHFAVCTYYDWRKYVFSELAAGTTDAGELMFVPRKIRTDSYWYICYFDTKANSLKKFEFKEIADEELRLSNGLGNRGIYPIYTFSNHIESLVSL</sequence>
<evidence type="ECO:0000313" key="2">
    <source>
        <dbReference type="EMBL" id="ESQ30389.1"/>
    </source>
</evidence>
<organism evidence="2 3">
    <name type="scientific">Eutrema salsugineum</name>
    <name type="common">Saltwater cress</name>
    <name type="synonym">Sisymbrium salsugineum</name>
    <dbReference type="NCBI Taxonomy" id="72664"/>
    <lineage>
        <taxon>Eukaryota</taxon>
        <taxon>Viridiplantae</taxon>
        <taxon>Streptophyta</taxon>
        <taxon>Embryophyta</taxon>
        <taxon>Tracheophyta</taxon>
        <taxon>Spermatophyta</taxon>
        <taxon>Magnoliopsida</taxon>
        <taxon>eudicotyledons</taxon>
        <taxon>Gunneridae</taxon>
        <taxon>Pentapetalae</taxon>
        <taxon>rosids</taxon>
        <taxon>malvids</taxon>
        <taxon>Brassicales</taxon>
        <taxon>Brassicaceae</taxon>
        <taxon>Eutremeae</taxon>
        <taxon>Eutrema</taxon>
    </lineage>
</organism>
<evidence type="ECO:0000313" key="3">
    <source>
        <dbReference type="Proteomes" id="UP000030689"/>
    </source>
</evidence>
<dbReference type="InterPro" id="IPR001810">
    <property type="entry name" value="F-box_dom"/>
</dbReference>
<dbReference type="Gramene" id="ESQ30389">
    <property type="protein sequence ID" value="ESQ30389"/>
    <property type="gene ID" value="EUTSA_v10012180mg"/>
</dbReference>
<dbReference type="PANTHER" id="PTHR31111">
    <property type="entry name" value="BNAA05G37150D PROTEIN-RELATED"/>
    <property type="match status" value="1"/>
</dbReference>
<dbReference type="Gene3D" id="1.20.1280.50">
    <property type="match status" value="1"/>
</dbReference>
<dbReference type="Pfam" id="PF08268">
    <property type="entry name" value="FBA_3"/>
    <property type="match status" value="1"/>
</dbReference>
<dbReference type="InterPro" id="IPR036047">
    <property type="entry name" value="F-box-like_dom_sf"/>
</dbReference>
<reference evidence="2 3" key="1">
    <citation type="journal article" date="2013" name="Front. Plant Sci.">
        <title>The Reference Genome of the Halophytic Plant Eutrema salsugineum.</title>
        <authorList>
            <person name="Yang R."/>
            <person name="Jarvis D.E."/>
            <person name="Chen H."/>
            <person name="Beilstein M.A."/>
            <person name="Grimwood J."/>
            <person name="Jenkins J."/>
            <person name="Shu S."/>
            <person name="Prochnik S."/>
            <person name="Xin M."/>
            <person name="Ma C."/>
            <person name="Schmutz J."/>
            <person name="Wing R.A."/>
            <person name="Mitchell-Olds T."/>
            <person name="Schumaker K.S."/>
            <person name="Wang X."/>
        </authorList>
    </citation>
    <scope>NUCLEOTIDE SEQUENCE [LARGE SCALE GENOMIC DNA]</scope>
</reference>
<dbReference type="PANTHER" id="PTHR31111:SF119">
    <property type="entry name" value="F-BOX DOMAIN-CONTAINING PROTEIN"/>
    <property type="match status" value="1"/>
</dbReference>
<accession>V4KGR1</accession>
<protein>
    <recommendedName>
        <fullName evidence="1">F-box domain-containing protein</fullName>
    </recommendedName>
</protein>
<keyword evidence="3" id="KW-1185">Reference proteome</keyword>
<dbReference type="SUPFAM" id="SSF81383">
    <property type="entry name" value="F-box domain"/>
    <property type="match status" value="1"/>
</dbReference>
<feature type="domain" description="F-box" evidence="1">
    <location>
        <begin position="17"/>
        <end position="66"/>
    </location>
</feature>
<gene>
    <name evidence="2" type="ORF">EUTSA_v10012180mg</name>
</gene>
<dbReference type="PROSITE" id="PS50181">
    <property type="entry name" value="FBOX"/>
    <property type="match status" value="1"/>
</dbReference>
<dbReference type="InterPro" id="IPR017451">
    <property type="entry name" value="F-box-assoc_interact_dom"/>
</dbReference>
<dbReference type="NCBIfam" id="TIGR01640">
    <property type="entry name" value="F_box_assoc_1"/>
    <property type="match status" value="1"/>
</dbReference>
<proteinExistence type="predicted"/>